<dbReference type="Proteomes" id="UP000663836">
    <property type="component" value="Unassembled WGS sequence"/>
</dbReference>
<organism evidence="2 3">
    <name type="scientific">Rotaria sordida</name>
    <dbReference type="NCBI Taxonomy" id="392033"/>
    <lineage>
        <taxon>Eukaryota</taxon>
        <taxon>Metazoa</taxon>
        <taxon>Spiralia</taxon>
        <taxon>Gnathifera</taxon>
        <taxon>Rotifera</taxon>
        <taxon>Eurotatoria</taxon>
        <taxon>Bdelloidea</taxon>
        <taxon>Philodinida</taxon>
        <taxon>Philodinidae</taxon>
        <taxon>Rotaria</taxon>
    </lineage>
</organism>
<evidence type="ECO:0000313" key="1">
    <source>
        <dbReference type="EMBL" id="CAF1339707.1"/>
    </source>
</evidence>
<sequence>MTKYEIDAIVNMSYRTNWWIKDWGATRQSEALFNLSQLVFGLARAEQSNYTFRNLQLGPPSRQFREARFKKFHKHSSDLF</sequence>
<dbReference type="EMBL" id="CAJOBD010008192">
    <property type="protein sequence ID" value="CAF4106432.1"/>
    <property type="molecule type" value="Genomic_DNA"/>
</dbReference>
<evidence type="ECO:0000313" key="3">
    <source>
        <dbReference type="Proteomes" id="UP000663836"/>
    </source>
</evidence>
<dbReference type="Proteomes" id="UP000663864">
    <property type="component" value="Unassembled WGS sequence"/>
</dbReference>
<name>A0A819VBS9_9BILA</name>
<dbReference type="AlphaFoldDB" id="A0A819VBS9"/>
<comment type="caution">
    <text evidence="2">The sequence shown here is derived from an EMBL/GenBank/DDBJ whole genome shotgun (WGS) entry which is preliminary data.</text>
</comment>
<evidence type="ECO:0000313" key="2">
    <source>
        <dbReference type="EMBL" id="CAF4106432.1"/>
    </source>
</evidence>
<dbReference type="EMBL" id="CAJNOT010002732">
    <property type="protein sequence ID" value="CAF1339707.1"/>
    <property type="molecule type" value="Genomic_DNA"/>
</dbReference>
<proteinExistence type="predicted"/>
<gene>
    <name evidence="2" type="ORF">JBS370_LOCUS31980</name>
    <name evidence="1" type="ORF">ZHD862_LOCUS29978</name>
</gene>
<protein>
    <submittedName>
        <fullName evidence="2">Uncharacterized protein</fullName>
    </submittedName>
</protein>
<reference evidence="2" key="1">
    <citation type="submission" date="2021-02" db="EMBL/GenBank/DDBJ databases">
        <authorList>
            <person name="Nowell W R."/>
        </authorList>
    </citation>
    <scope>NUCLEOTIDE SEQUENCE</scope>
</reference>
<accession>A0A819VBS9</accession>